<dbReference type="PROSITE" id="PS51168">
    <property type="entry name" value="CHORISMATE_MUT_2"/>
    <property type="match status" value="1"/>
</dbReference>
<dbReference type="SUPFAM" id="SSF48600">
    <property type="entry name" value="Chorismate mutase II"/>
    <property type="match status" value="1"/>
</dbReference>
<dbReference type="HOGENOM" id="CLU_2286330_0_0_7"/>
<name>W4M3Q4_9BACT</name>
<sequence>MSREEMNPELQRCRNRIREIDNELLILLNSRTKIALEIASIKHETGECFRNREVEREKINYLQHQYADETSLTRQSIENIMQTIFDETLAIEKKHYPDTTK</sequence>
<dbReference type="SMART" id="SM00830">
    <property type="entry name" value="CM_2"/>
    <property type="match status" value="1"/>
</dbReference>
<protein>
    <recommendedName>
        <fullName evidence="1">chorismate mutase</fullName>
        <ecNumber evidence="1">5.4.99.5</ecNumber>
    </recommendedName>
</protein>
<dbReference type="InterPro" id="IPR002701">
    <property type="entry name" value="CM_II_prokaryot"/>
</dbReference>
<evidence type="ECO:0000259" key="2">
    <source>
        <dbReference type="PROSITE" id="PS51168"/>
    </source>
</evidence>
<reference evidence="3 4" key="1">
    <citation type="journal article" date="2014" name="Nature">
        <title>An environmental bacterial taxon with a large and distinct metabolic repertoire.</title>
        <authorList>
            <person name="Wilson M.C."/>
            <person name="Mori T."/>
            <person name="Ruckert C."/>
            <person name="Uria A.R."/>
            <person name="Helf M.J."/>
            <person name="Takada K."/>
            <person name="Gernert C."/>
            <person name="Steffens U.A."/>
            <person name="Heycke N."/>
            <person name="Schmitt S."/>
            <person name="Rinke C."/>
            <person name="Helfrich E.J."/>
            <person name="Brachmann A.O."/>
            <person name="Gurgui C."/>
            <person name="Wakimoto T."/>
            <person name="Kracht M."/>
            <person name="Crusemann M."/>
            <person name="Hentschel U."/>
            <person name="Abe I."/>
            <person name="Matsunaga S."/>
            <person name="Kalinowski J."/>
            <person name="Takeyama H."/>
            <person name="Piel J."/>
        </authorList>
    </citation>
    <scope>NUCLEOTIDE SEQUENCE [LARGE SCALE GENOMIC DNA]</scope>
    <source>
        <strain evidence="4">TSY2</strain>
    </source>
</reference>
<evidence type="ECO:0000313" key="4">
    <source>
        <dbReference type="Proteomes" id="UP000019140"/>
    </source>
</evidence>
<dbReference type="GO" id="GO:0046417">
    <property type="term" value="P:chorismate metabolic process"/>
    <property type="evidence" value="ECO:0007669"/>
    <property type="project" value="InterPro"/>
</dbReference>
<dbReference type="GO" id="GO:0004106">
    <property type="term" value="F:chorismate mutase activity"/>
    <property type="evidence" value="ECO:0007669"/>
    <property type="project" value="UniProtKB-EC"/>
</dbReference>
<comment type="caution">
    <text evidence="3">The sequence shown here is derived from an EMBL/GenBank/DDBJ whole genome shotgun (WGS) entry which is preliminary data.</text>
</comment>
<evidence type="ECO:0000313" key="3">
    <source>
        <dbReference type="EMBL" id="ETX04800.1"/>
    </source>
</evidence>
<dbReference type="Proteomes" id="UP000019140">
    <property type="component" value="Unassembled WGS sequence"/>
</dbReference>
<dbReference type="InterPro" id="IPR036979">
    <property type="entry name" value="CM_dom_sf"/>
</dbReference>
<proteinExistence type="predicted"/>
<gene>
    <name evidence="3" type="ORF">ETSY2_26710</name>
</gene>
<dbReference type="AlphaFoldDB" id="W4M3Q4"/>
<feature type="domain" description="Chorismate mutase" evidence="2">
    <location>
        <begin position="4"/>
        <end position="96"/>
    </location>
</feature>
<accession>W4M3Q4</accession>
<dbReference type="InterPro" id="IPR036263">
    <property type="entry name" value="Chorismate_II_sf"/>
</dbReference>
<evidence type="ECO:0000256" key="1">
    <source>
        <dbReference type="ARBA" id="ARBA00012404"/>
    </source>
</evidence>
<dbReference type="EMBL" id="AZHX01001117">
    <property type="protein sequence ID" value="ETX04800.1"/>
    <property type="molecule type" value="Genomic_DNA"/>
</dbReference>
<dbReference type="Pfam" id="PF01817">
    <property type="entry name" value="CM_2"/>
    <property type="match status" value="1"/>
</dbReference>
<organism evidence="3 4">
    <name type="scientific">Candidatus Entotheonella gemina</name>
    <dbReference type="NCBI Taxonomy" id="1429439"/>
    <lineage>
        <taxon>Bacteria</taxon>
        <taxon>Pseudomonadati</taxon>
        <taxon>Nitrospinota/Tectimicrobiota group</taxon>
        <taxon>Candidatus Tectimicrobiota</taxon>
        <taxon>Candidatus Entotheonellia</taxon>
        <taxon>Candidatus Entotheonellales</taxon>
        <taxon>Candidatus Entotheonellaceae</taxon>
        <taxon>Candidatus Entotheonella</taxon>
    </lineage>
</organism>
<dbReference type="EC" id="5.4.99.5" evidence="1"/>
<keyword evidence="4" id="KW-1185">Reference proteome</keyword>
<dbReference type="Gene3D" id="1.20.59.10">
    <property type="entry name" value="Chorismate mutase"/>
    <property type="match status" value="1"/>
</dbReference>